<dbReference type="Gene3D" id="4.10.830.40">
    <property type="match status" value="1"/>
</dbReference>
<proteinExistence type="predicted"/>
<dbReference type="GO" id="GO:0016874">
    <property type="term" value="F:ligase activity"/>
    <property type="evidence" value="ECO:0007669"/>
    <property type="project" value="UniProtKB-KW"/>
</dbReference>
<dbReference type="CDD" id="cd16597">
    <property type="entry name" value="RING-HC_TRIM25_C-IV"/>
    <property type="match status" value="1"/>
</dbReference>
<sequence length="533" mass="59875">MDESQFSLMSLEDELTCSICLSTFDSPVTIPCGHNFCQDCLLASWEDTYYSCPQCRTHFDIKPELKKNTVLSTVVETFRASSSQSEVGLSEEEEEEEEDEEEEEEEDSPEEDEVLRCDTCMEAEASKTCLTCMASFCEEHLRPHLENPKLSLHQLSEPLHDLMERICKDHHKMMEFYCTQHDRLICSVCLQVHKDCNYISPEEQRNLKESDLRTKLSLLDGKIEKTDKTIFQINNMQGKLKEAATNRKTALAAVYQAMRDMLTQEEREAQHAVDRELEIGLTKHRDFLKKFTENTEIMRKAKDDINSLLSQSETLPFLQDTFDLPRVVNCEPHIPRINLDTKKVIATQTFAAGLKGHLSKLFKQPVEDRLPLVKTGEQAASVSEGASNEPERESETPEPPPQRNPPRSHSPGRPPIQPYFHPAPGFPFMGSHPGWNPPQHSMAGPHSGFFMAPPRFMGGHRPRPDKKPHNAPGGNKPGTTGGGKPSNPGGGKPSNPGGGKPSHPGGKKPHDNPKSHSPSDKSTKQHQRPHKKN</sequence>
<dbReference type="Pfam" id="PF25600">
    <property type="entry name" value="TRIM_CC"/>
    <property type="match status" value="1"/>
</dbReference>
<feature type="domain" description="RING-type" evidence="6">
    <location>
        <begin position="17"/>
        <end position="56"/>
    </location>
</feature>
<dbReference type="InterPro" id="IPR000315">
    <property type="entry name" value="Znf_B-box"/>
</dbReference>
<evidence type="ECO:0000256" key="4">
    <source>
        <dbReference type="PROSITE-ProRule" id="PRU00175"/>
    </source>
</evidence>
<dbReference type="SUPFAM" id="SSF57850">
    <property type="entry name" value="RING/U-box"/>
    <property type="match status" value="1"/>
</dbReference>
<feature type="compositionally biased region" description="Gly residues" evidence="5">
    <location>
        <begin position="475"/>
        <end position="500"/>
    </location>
</feature>
<keyword evidence="1" id="KW-0479">Metal-binding</keyword>
<dbReference type="Pfam" id="PF00643">
    <property type="entry name" value="zf-B_box"/>
    <property type="match status" value="1"/>
</dbReference>
<feature type="compositionally biased region" description="Basic residues" evidence="5">
    <location>
        <begin position="524"/>
        <end position="533"/>
    </location>
</feature>
<keyword evidence="7" id="KW-0436">Ligase</keyword>
<protein>
    <submittedName>
        <fullName evidence="7">E3 ubiquitin/ISG15 ligase TRIM25-like</fullName>
    </submittedName>
</protein>
<dbReference type="Pfam" id="PF13445">
    <property type="entry name" value="zf-RING_UBOX"/>
    <property type="match status" value="1"/>
</dbReference>
<evidence type="ECO:0000313" key="8">
    <source>
        <dbReference type="Proteomes" id="UP001314229"/>
    </source>
</evidence>
<dbReference type="Gene3D" id="3.30.160.60">
    <property type="entry name" value="Classic Zinc Finger"/>
    <property type="match status" value="1"/>
</dbReference>
<keyword evidence="8" id="KW-1185">Reference proteome</keyword>
<keyword evidence="3" id="KW-0862">Zinc</keyword>
<dbReference type="Gene3D" id="3.30.40.10">
    <property type="entry name" value="Zinc/RING finger domain, C3HC4 (zinc finger)"/>
    <property type="match status" value="1"/>
</dbReference>
<accession>A0AAV1PEK4</accession>
<evidence type="ECO:0000259" key="6">
    <source>
        <dbReference type="PROSITE" id="PS50089"/>
    </source>
</evidence>
<feature type="region of interest" description="Disordered" evidence="5">
    <location>
        <begin position="372"/>
        <end position="533"/>
    </location>
</feature>
<dbReference type="PANTHER" id="PTHR25465">
    <property type="entry name" value="B-BOX DOMAIN CONTAINING"/>
    <property type="match status" value="1"/>
</dbReference>
<dbReference type="InterPro" id="IPR001841">
    <property type="entry name" value="Znf_RING"/>
</dbReference>
<dbReference type="PROSITE" id="PS50089">
    <property type="entry name" value="ZF_RING_2"/>
    <property type="match status" value="1"/>
</dbReference>
<dbReference type="InterPro" id="IPR051051">
    <property type="entry name" value="E3_ubiq-ligase_TRIM/RNF"/>
</dbReference>
<evidence type="ECO:0000256" key="1">
    <source>
        <dbReference type="ARBA" id="ARBA00022723"/>
    </source>
</evidence>
<feature type="compositionally biased region" description="Acidic residues" evidence="5">
    <location>
        <begin position="89"/>
        <end position="113"/>
    </location>
</feature>
<keyword evidence="2 4" id="KW-0863">Zinc-finger</keyword>
<dbReference type="PROSITE" id="PS00518">
    <property type="entry name" value="ZF_RING_1"/>
    <property type="match status" value="1"/>
</dbReference>
<dbReference type="PANTHER" id="PTHR25465:SF77">
    <property type="entry name" value="E3 UBIQUITIN_ISG15 LIGASE TRIM25"/>
    <property type="match status" value="1"/>
</dbReference>
<evidence type="ECO:0000256" key="3">
    <source>
        <dbReference type="ARBA" id="ARBA00022833"/>
    </source>
</evidence>
<evidence type="ECO:0000256" key="5">
    <source>
        <dbReference type="SAM" id="MobiDB-lite"/>
    </source>
</evidence>
<dbReference type="InterPro" id="IPR017907">
    <property type="entry name" value="Znf_RING_CS"/>
</dbReference>
<evidence type="ECO:0000313" key="7">
    <source>
        <dbReference type="EMBL" id="CAK6969843.1"/>
    </source>
</evidence>
<organism evidence="7 8">
    <name type="scientific">Scomber scombrus</name>
    <name type="common">Atlantic mackerel</name>
    <name type="synonym">Scomber vernalis</name>
    <dbReference type="NCBI Taxonomy" id="13677"/>
    <lineage>
        <taxon>Eukaryota</taxon>
        <taxon>Metazoa</taxon>
        <taxon>Chordata</taxon>
        <taxon>Craniata</taxon>
        <taxon>Vertebrata</taxon>
        <taxon>Euteleostomi</taxon>
        <taxon>Actinopterygii</taxon>
        <taxon>Neopterygii</taxon>
        <taxon>Teleostei</taxon>
        <taxon>Neoteleostei</taxon>
        <taxon>Acanthomorphata</taxon>
        <taxon>Pelagiaria</taxon>
        <taxon>Scombriformes</taxon>
        <taxon>Scombridae</taxon>
        <taxon>Scomber</taxon>
    </lineage>
</organism>
<dbReference type="Proteomes" id="UP001314229">
    <property type="component" value="Unassembled WGS sequence"/>
</dbReference>
<dbReference type="SMART" id="SM00184">
    <property type="entry name" value="RING"/>
    <property type="match status" value="1"/>
</dbReference>
<dbReference type="SUPFAM" id="SSF57845">
    <property type="entry name" value="B-box zinc-binding domain"/>
    <property type="match status" value="1"/>
</dbReference>
<dbReference type="InterPro" id="IPR058030">
    <property type="entry name" value="TRIM8/14/16/25/29/45/65_CC"/>
</dbReference>
<gene>
    <name evidence="7" type="ORF">FSCOSCO3_A011735</name>
</gene>
<feature type="compositionally biased region" description="Basic and acidic residues" evidence="5">
    <location>
        <begin position="508"/>
        <end position="523"/>
    </location>
</feature>
<evidence type="ECO:0000256" key="2">
    <source>
        <dbReference type="ARBA" id="ARBA00022771"/>
    </source>
</evidence>
<dbReference type="SMART" id="SM00336">
    <property type="entry name" value="BBOX"/>
    <property type="match status" value="2"/>
</dbReference>
<dbReference type="InterPro" id="IPR013083">
    <property type="entry name" value="Znf_RING/FYVE/PHD"/>
</dbReference>
<comment type="caution">
    <text evidence="7">The sequence shown here is derived from an EMBL/GenBank/DDBJ whole genome shotgun (WGS) entry which is preliminary data.</text>
</comment>
<reference evidence="7 8" key="1">
    <citation type="submission" date="2024-01" db="EMBL/GenBank/DDBJ databases">
        <authorList>
            <person name="Alioto T."/>
            <person name="Alioto T."/>
            <person name="Gomez Garrido J."/>
        </authorList>
    </citation>
    <scope>NUCLEOTIDE SEQUENCE [LARGE SCALE GENOMIC DNA]</scope>
</reference>
<dbReference type="AlphaFoldDB" id="A0AAV1PEK4"/>
<dbReference type="GO" id="GO:0008270">
    <property type="term" value="F:zinc ion binding"/>
    <property type="evidence" value="ECO:0007669"/>
    <property type="project" value="UniProtKB-KW"/>
</dbReference>
<feature type="region of interest" description="Disordered" evidence="5">
    <location>
        <begin position="81"/>
        <end position="114"/>
    </location>
</feature>
<dbReference type="EMBL" id="CAWUFR010000143">
    <property type="protein sequence ID" value="CAK6969843.1"/>
    <property type="molecule type" value="Genomic_DNA"/>
</dbReference>
<name>A0AAV1PEK4_SCOSC</name>
<dbReference type="InterPro" id="IPR027370">
    <property type="entry name" value="Znf-RING_euk"/>
</dbReference>